<dbReference type="InterPro" id="IPR001950">
    <property type="entry name" value="SUI1"/>
</dbReference>
<comment type="domain">
    <text evidence="4">The SUI1 domain may be involved in RNA binding.</text>
</comment>
<dbReference type="Pfam" id="PF01253">
    <property type="entry name" value="SUI1"/>
    <property type="match status" value="1"/>
</dbReference>
<dbReference type="GO" id="GO:0005737">
    <property type="term" value="C:cytoplasm"/>
    <property type="evidence" value="ECO:0007669"/>
    <property type="project" value="UniProtKB-SubCell"/>
</dbReference>
<sequence>MHEIESQESDIFSQVVKKAKDVIYCGVCSFPPEYCEYGNFSGKCMEWLKENHMELYIRLYSQDPLIIEKQDIIFEEKEKIDESNKIRTKEETKGLKKTKKNTISKVLIKRVERNKRKYVVIVQGLELYGIDVKKASKLLGKKFATGSSVTKNVCDIDELVIQGDHIDEIYNYILETYPEIPEENIECFKDKQKKK</sequence>
<dbReference type="InterPro" id="IPR036877">
    <property type="entry name" value="SUI1_dom_sf"/>
</dbReference>
<dbReference type="OMA" id="EVFEIDM"/>
<name>M7NM84_PNEMU</name>
<dbReference type="Proteomes" id="UP000011958">
    <property type="component" value="Unassembled WGS sequence"/>
</dbReference>
<evidence type="ECO:0000256" key="1">
    <source>
        <dbReference type="ARBA" id="ARBA00007514"/>
    </source>
</evidence>
<dbReference type="InterPro" id="IPR005873">
    <property type="entry name" value="DENR_eukaryotes"/>
</dbReference>
<gene>
    <name evidence="6" type="ORF">PNEG_01947</name>
</gene>
<dbReference type="GeneID" id="19895641"/>
<dbReference type="NCBIfam" id="TIGR01159">
    <property type="entry name" value="DRP1"/>
    <property type="match status" value="1"/>
</dbReference>
<dbReference type="STRING" id="1069680.M7NM84"/>
<dbReference type="EMBL" id="AFWA02000009">
    <property type="protein sequence ID" value="EMR09763.1"/>
    <property type="molecule type" value="Genomic_DNA"/>
</dbReference>
<dbReference type="SUPFAM" id="SSF55159">
    <property type="entry name" value="eIF1-like"/>
    <property type="match status" value="1"/>
</dbReference>
<dbReference type="GO" id="GO:0005840">
    <property type="term" value="C:ribosome"/>
    <property type="evidence" value="ECO:0007669"/>
    <property type="project" value="UniProtKB-KW"/>
</dbReference>
<dbReference type="PANTHER" id="PTHR12789">
    <property type="entry name" value="DENSITY-REGULATED PROTEIN HOMOLOG"/>
    <property type="match status" value="1"/>
</dbReference>
<feature type="domain" description="SUI1" evidence="5">
    <location>
        <begin position="106"/>
        <end position="177"/>
    </location>
</feature>
<comment type="caution">
    <text evidence="6">The sequence shown here is derived from an EMBL/GenBank/DDBJ whole genome shotgun (WGS) entry which is preliminary data.</text>
</comment>
<reference evidence="7" key="1">
    <citation type="journal article" date="2016" name="Nat. Commun.">
        <title>Genome analysis of three Pneumocystis species reveals adaptation mechanisms to life exclusively in mammalian hosts.</title>
        <authorList>
            <person name="Ma L."/>
            <person name="Chen Z."/>
            <person name="Huang D.W."/>
            <person name="Kutty G."/>
            <person name="Ishihara M."/>
            <person name="Wang H."/>
            <person name="Abouelleil A."/>
            <person name="Bishop L."/>
            <person name="Davey E."/>
            <person name="Deng R."/>
            <person name="Deng X."/>
            <person name="Fan L."/>
            <person name="Fantoni G."/>
            <person name="Fitzgerald M."/>
            <person name="Gogineni E."/>
            <person name="Goldberg J.M."/>
            <person name="Handley G."/>
            <person name="Hu X."/>
            <person name="Huber C."/>
            <person name="Jiao X."/>
            <person name="Jones K."/>
            <person name="Levin J.Z."/>
            <person name="Liu Y."/>
            <person name="Macdonald P."/>
            <person name="Melnikov A."/>
            <person name="Raley C."/>
            <person name="Sassi M."/>
            <person name="Sherman B.T."/>
            <person name="Song X."/>
            <person name="Sykes S."/>
            <person name="Tran B."/>
            <person name="Walsh L."/>
            <person name="Xia Y."/>
            <person name="Yang J."/>
            <person name="Young S."/>
            <person name="Zeng Q."/>
            <person name="Zheng X."/>
            <person name="Stephens R."/>
            <person name="Nusbaum C."/>
            <person name="Birren B.W."/>
            <person name="Azadi P."/>
            <person name="Lempicki R.A."/>
            <person name="Cuomo C.A."/>
            <person name="Kovacs J.A."/>
        </authorList>
    </citation>
    <scope>NUCLEOTIDE SEQUENCE [LARGE SCALE GENOMIC DNA]</scope>
    <source>
        <strain evidence="7">B123</strain>
    </source>
</reference>
<dbReference type="Pfam" id="PF21023">
    <property type="entry name" value="DENR_N"/>
    <property type="match status" value="1"/>
</dbReference>
<comment type="subcellular location">
    <subcellularLocation>
        <location evidence="4">Cytoplasm</location>
    </subcellularLocation>
</comment>
<dbReference type="InterPro" id="IPR050318">
    <property type="entry name" value="DENR/SUI1_TIF"/>
</dbReference>
<dbReference type="GO" id="GO:0001731">
    <property type="term" value="P:formation of translation preinitiation complex"/>
    <property type="evidence" value="ECO:0007669"/>
    <property type="project" value="TreeGrafter"/>
</dbReference>
<dbReference type="PANTHER" id="PTHR12789:SF0">
    <property type="entry name" value="DENSITY-REGULATED PROTEIN"/>
    <property type="match status" value="1"/>
</dbReference>
<dbReference type="CDD" id="cd11607">
    <property type="entry name" value="DENR_C"/>
    <property type="match status" value="1"/>
</dbReference>
<dbReference type="OrthoDB" id="277199at2759"/>
<evidence type="ECO:0000313" key="7">
    <source>
        <dbReference type="Proteomes" id="UP000011958"/>
    </source>
</evidence>
<proteinExistence type="inferred from homology"/>
<dbReference type="HOGENOM" id="CLU_073511_0_1_1"/>
<comment type="subunit">
    <text evidence="2 4">Interacts with the 40S ribosomal subunit.</text>
</comment>
<protein>
    <recommendedName>
        <fullName evidence="3 4">Translation machinery-associated protein 22</fullName>
    </recommendedName>
</protein>
<keyword evidence="4" id="KW-0963">Cytoplasm</keyword>
<keyword evidence="4" id="KW-0689">Ribosomal protein</keyword>
<evidence type="ECO:0000256" key="3">
    <source>
        <dbReference type="ARBA" id="ARBA00020058"/>
    </source>
</evidence>
<dbReference type="GO" id="GO:0003729">
    <property type="term" value="F:mRNA binding"/>
    <property type="evidence" value="ECO:0007669"/>
    <property type="project" value="TreeGrafter"/>
</dbReference>
<keyword evidence="7" id="KW-1185">Reference proteome</keyword>
<dbReference type="VEuPathDB" id="FungiDB:PNEG_01947"/>
<evidence type="ECO:0000259" key="5">
    <source>
        <dbReference type="PROSITE" id="PS50296"/>
    </source>
</evidence>
<evidence type="ECO:0000256" key="2">
    <source>
        <dbReference type="ARBA" id="ARBA00011742"/>
    </source>
</evidence>
<comment type="similarity">
    <text evidence="1 4">Belongs to the DENR family.</text>
</comment>
<dbReference type="InterPro" id="IPR048517">
    <property type="entry name" value="DENR_N"/>
</dbReference>
<dbReference type="GO" id="GO:0003743">
    <property type="term" value="F:translation initiation factor activity"/>
    <property type="evidence" value="ECO:0007669"/>
    <property type="project" value="InterPro"/>
</dbReference>
<dbReference type="GO" id="GO:0002188">
    <property type="term" value="P:translation reinitiation"/>
    <property type="evidence" value="ECO:0007669"/>
    <property type="project" value="TreeGrafter"/>
</dbReference>
<dbReference type="InterPro" id="IPR046447">
    <property type="entry name" value="DENR_C"/>
</dbReference>
<evidence type="ECO:0000313" key="6">
    <source>
        <dbReference type="EMBL" id="EMR09763.1"/>
    </source>
</evidence>
<accession>M7NM84</accession>
<dbReference type="GO" id="GO:1990904">
    <property type="term" value="C:ribonucleoprotein complex"/>
    <property type="evidence" value="ECO:0007669"/>
    <property type="project" value="UniProtKB-KW"/>
</dbReference>
<dbReference type="Gene3D" id="3.30.780.10">
    <property type="entry name" value="SUI1-like domain"/>
    <property type="match status" value="1"/>
</dbReference>
<evidence type="ECO:0000256" key="4">
    <source>
        <dbReference type="RuleBase" id="RU361273"/>
    </source>
</evidence>
<keyword evidence="4" id="KW-0687">Ribonucleoprotein</keyword>
<organism evidence="6 7">
    <name type="scientific">Pneumocystis murina (strain B123)</name>
    <name type="common">Mouse pneumocystis pneumonia agent</name>
    <name type="synonym">Pneumocystis carinii f. sp. muris</name>
    <dbReference type="NCBI Taxonomy" id="1069680"/>
    <lineage>
        <taxon>Eukaryota</taxon>
        <taxon>Fungi</taxon>
        <taxon>Dikarya</taxon>
        <taxon>Ascomycota</taxon>
        <taxon>Taphrinomycotina</taxon>
        <taxon>Pneumocystomycetes</taxon>
        <taxon>Pneumocystaceae</taxon>
        <taxon>Pneumocystis</taxon>
    </lineage>
</organism>
<dbReference type="AlphaFoldDB" id="M7NM84"/>
<dbReference type="eggNOG" id="KOG3239">
    <property type="taxonomic scope" value="Eukaryota"/>
</dbReference>
<dbReference type="RefSeq" id="XP_007873924.1">
    <property type="nucleotide sequence ID" value="XM_007875733.1"/>
</dbReference>
<dbReference type="PROSITE" id="PS50296">
    <property type="entry name" value="SUI1"/>
    <property type="match status" value="1"/>
</dbReference>